<dbReference type="PANTHER" id="PTHR34512">
    <property type="entry name" value="CELL SURFACE PROTEIN"/>
    <property type="match status" value="1"/>
</dbReference>
<dbReference type="SUPFAM" id="SSF50998">
    <property type="entry name" value="Quinoprotein alcohol dehydrogenase-like"/>
    <property type="match status" value="1"/>
</dbReference>
<accession>A0A1I1KBZ3</accession>
<evidence type="ECO:0000313" key="2">
    <source>
        <dbReference type="EMBL" id="SFC58474.1"/>
    </source>
</evidence>
<dbReference type="Pfam" id="PF13360">
    <property type="entry name" value="PQQ_2"/>
    <property type="match status" value="1"/>
</dbReference>
<dbReference type="AlphaFoldDB" id="A0A1I1KBZ3"/>
<dbReference type="InterPro" id="IPR002372">
    <property type="entry name" value="PQQ_rpt_dom"/>
</dbReference>
<reference evidence="2 3" key="1">
    <citation type="submission" date="2016-10" db="EMBL/GenBank/DDBJ databases">
        <authorList>
            <person name="de Groot N.N."/>
        </authorList>
    </citation>
    <scope>NUCLEOTIDE SEQUENCE [LARGE SCALE GENOMIC DNA]</scope>
    <source>
        <strain evidence="2 3">CGMCC 4.5739</strain>
    </source>
</reference>
<dbReference type="Gene3D" id="2.130.10.10">
    <property type="entry name" value="YVTN repeat-like/Quinoprotein amine dehydrogenase"/>
    <property type="match status" value="1"/>
</dbReference>
<dbReference type="Proteomes" id="UP000199207">
    <property type="component" value="Unassembled WGS sequence"/>
</dbReference>
<protein>
    <submittedName>
        <fullName evidence="2">PQQ-like domain-containing protein</fullName>
    </submittedName>
</protein>
<dbReference type="InterPro" id="IPR011047">
    <property type="entry name" value="Quinoprotein_ADH-like_sf"/>
</dbReference>
<organism evidence="2 3">
    <name type="scientific">Streptomyces aidingensis</name>
    <dbReference type="NCBI Taxonomy" id="910347"/>
    <lineage>
        <taxon>Bacteria</taxon>
        <taxon>Bacillati</taxon>
        <taxon>Actinomycetota</taxon>
        <taxon>Actinomycetes</taxon>
        <taxon>Kitasatosporales</taxon>
        <taxon>Streptomycetaceae</taxon>
        <taxon>Streptomyces</taxon>
    </lineage>
</organism>
<dbReference type="RefSeq" id="WP_093838452.1">
    <property type="nucleotide sequence ID" value="NZ_FOLM01000004.1"/>
</dbReference>
<evidence type="ECO:0000259" key="1">
    <source>
        <dbReference type="Pfam" id="PF13360"/>
    </source>
</evidence>
<proteinExistence type="predicted"/>
<name>A0A1I1KBZ3_9ACTN</name>
<dbReference type="EMBL" id="FOLM01000004">
    <property type="protein sequence ID" value="SFC58474.1"/>
    <property type="molecule type" value="Genomic_DNA"/>
</dbReference>
<gene>
    <name evidence="2" type="ORF">SAMN05421773_104179</name>
</gene>
<dbReference type="PANTHER" id="PTHR34512:SF30">
    <property type="entry name" value="OUTER MEMBRANE PROTEIN ASSEMBLY FACTOR BAMB"/>
    <property type="match status" value="1"/>
</dbReference>
<dbReference type="SUPFAM" id="SSF82171">
    <property type="entry name" value="DPP6 N-terminal domain-like"/>
    <property type="match status" value="1"/>
</dbReference>
<evidence type="ECO:0000313" key="3">
    <source>
        <dbReference type="Proteomes" id="UP000199207"/>
    </source>
</evidence>
<feature type="domain" description="Pyrrolo-quinoline quinone repeat" evidence="1">
    <location>
        <begin position="45"/>
        <end position="241"/>
    </location>
</feature>
<keyword evidence="3" id="KW-1185">Reference proteome</keyword>
<dbReference type="InterPro" id="IPR015943">
    <property type="entry name" value="WD40/YVTN_repeat-like_dom_sf"/>
</dbReference>
<sequence length="476" mass="50089">MAVIAVVIVVVLAAVGGGAWYLLGSGDEDEDTGGGTQAGVHADVSGGQVWSLDEQVAENVRPKGLWVVDDLVVKAGGSVLTAYSTADGSEVWTLDLGGNAVCAPATATADGLIVVGHGEQNCGQNITRIDLKTGEKGWSRPLEPEENPLQFQIAIAGSSYAIHTLGGWNLHRIEDGELIHGAAATYNALNQEINSIPFVQENEVEQGEEICAVDGVAGGAALIRRRTCATVVNTDPGTVTEPVFRLEEIDPDTGDTLWTLVLPDGRWLDKIHSTAPLVVSLRSEEFGPATELAFIEAGEITARAPIGDTGIPSEDVHLFREQLCRGDIVVYSPLDDCGGTAVHGDLLYISPSRFGGGTPVTAMNAVTGEVEWSFTTDEVFDQLVLAADEEGVLVYQEGYAEQPGAVVRISPDGKRAEPLFGTGDLFLPGSSWTAVHDGRLLLSVPDYSLEYDIAAYGPDGKRPAAGDPADEAAGEE</sequence>